<accession>A0ABN3G201</accession>
<name>A0ABN3G201_9PSEU</name>
<evidence type="ECO:0000256" key="1">
    <source>
        <dbReference type="SAM" id="MobiDB-lite"/>
    </source>
</evidence>
<evidence type="ECO:0000313" key="2">
    <source>
        <dbReference type="EMBL" id="GAA2342352.1"/>
    </source>
</evidence>
<evidence type="ECO:0000313" key="3">
    <source>
        <dbReference type="Proteomes" id="UP001501218"/>
    </source>
</evidence>
<gene>
    <name evidence="2" type="ORF">GCM10009854_18760</name>
</gene>
<keyword evidence="3" id="KW-1185">Reference proteome</keyword>
<comment type="caution">
    <text evidence="2">The sequence shown here is derived from an EMBL/GenBank/DDBJ whole genome shotgun (WGS) entry which is preliminary data.</text>
</comment>
<proteinExistence type="predicted"/>
<organism evidence="2 3">
    <name type="scientific">Saccharopolyspora halophila</name>
    <dbReference type="NCBI Taxonomy" id="405551"/>
    <lineage>
        <taxon>Bacteria</taxon>
        <taxon>Bacillati</taxon>
        <taxon>Actinomycetota</taxon>
        <taxon>Actinomycetes</taxon>
        <taxon>Pseudonocardiales</taxon>
        <taxon>Pseudonocardiaceae</taxon>
        <taxon>Saccharopolyspora</taxon>
    </lineage>
</organism>
<protein>
    <submittedName>
        <fullName evidence="2">Uncharacterized protein</fullName>
    </submittedName>
</protein>
<dbReference type="EMBL" id="BAAARA010000004">
    <property type="protein sequence ID" value="GAA2342352.1"/>
    <property type="molecule type" value="Genomic_DNA"/>
</dbReference>
<sequence>MALGIGVGARGQVEHFDLRRMHGQVQPLGDLALRAHDTTLGSAAGFPHRFVAESFRRCGSSPALEQRLRGTRNGSEMRSSGGRDVRRYAAPANFLPLVQRHLRSIGVREMRGSNPPASLFPAVRRSFRQGPDRVT</sequence>
<dbReference type="Proteomes" id="UP001501218">
    <property type="component" value="Unassembled WGS sequence"/>
</dbReference>
<feature type="region of interest" description="Disordered" evidence="1">
    <location>
        <begin position="111"/>
        <end position="135"/>
    </location>
</feature>
<reference evidence="2 3" key="1">
    <citation type="journal article" date="2019" name="Int. J. Syst. Evol. Microbiol.">
        <title>The Global Catalogue of Microorganisms (GCM) 10K type strain sequencing project: providing services to taxonomists for standard genome sequencing and annotation.</title>
        <authorList>
            <consortium name="The Broad Institute Genomics Platform"/>
            <consortium name="The Broad Institute Genome Sequencing Center for Infectious Disease"/>
            <person name="Wu L."/>
            <person name="Ma J."/>
        </authorList>
    </citation>
    <scope>NUCLEOTIDE SEQUENCE [LARGE SCALE GENOMIC DNA]</scope>
    <source>
        <strain evidence="2 3">JCM 16221</strain>
    </source>
</reference>